<evidence type="ECO:0000256" key="2">
    <source>
        <dbReference type="ARBA" id="ARBA00010701"/>
    </source>
</evidence>
<dbReference type="GeneID" id="100908406"/>
<evidence type="ECO:0000313" key="9">
    <source>
        <dbReference type="RefSeq" id="XP_028966847.1"/>
    </source>
</evidence>
<evidence type="ECO:0000256" key="1">
    <source>
        <dbReference type="ARBA" id="ARBA00004613"/>
    </source>
</evidence>
<proteinExistence type="inferred from homology"/>
<dbReference type="InterPro" id="IPR000734">
    <property type="entry name" value="TAG_lipase"/>
</dbReference>
<name>A0AAJ7SDU6_9ACAR</name>
<dbReference type="PANTHER" id="PTHR11610">
    <property type="entry name" value="LIPASE"/>
    <property type="match status" value="1"/>
</dbReference>
<dbReference type="Proteomes" id="UP000694867">
    <property type="component" value="Unplaced"/>
</dbReference>
<feature type="compositionally biased region" description="Pro residues" evidence="5">
    <location>
        <begin position="398"/>
        <end position="412"/>
    </location>
</feature>
<feature type="signal peptide" evidence="6">
    <location>
        <begin position="1"/>
        <end position="18"/>
    </location>
</feature>
<dbReference type="PANTHER" id="PTHR11610:SF173">
    <property type="entry name" value="LIPASE DOMAIN-CONTAINING PROTEIN-RELATED"/>
    <property type="match status" value="1"/>
</dbReference>
<dbReference type="KEGG" id="goe:100908406"/>
<reference evidence="9" key="1">
    <citation type="submission" date="2025-08" db="UniProtKB">
        <authorList>
            <consortium name="RefSeq"/>
        </authorList>
    </citation>
    <scope>IDENTIFICATION</scope>
</reference>
<dbReference type="GO" id="GO:0005615">
    <property type="term" value="C:extracellular space"/>
    <property type="evidence" value="ECO:0007669"/>
    <property type="project" value="TreeGrafter"/>
</dbReference>
<comment type="similarity">
    <text evidence="2 4">Belongs to the AB hydrolase superfamily. Lipase family.</text>
</comment>
<evidence type="ECO:0000313" key="8">
    <source>
        <dbReference type="Proteomes" id="UP000694867"/>
    </source>
</evidence>
<evidence type="ECO:0000256" key="4">
    <source>
        <dbReference type="RuleBase" id="RU004262"/>
    </source>
</evidence>
<comment type="subcellular location">
    <subcellularLocation>
        <location evidence="1">Secreted</location>
    </subcellularLocation>
</comment>
<dbReference type="SUPFAM" id="SSF53474">
    <property type="entry name" value="alpha/beta-Hydrolases"/>
    <property type="match status" value="1"/>
</dbReference>
<evidence type="ECO:0000256" key="5">
    <source>
        <dbReference type="SAM" id="MobiDB-lite"/>
    </source>
</evidence>
<feature type="chain" id="PRO_5042577431" evidence="6">
    <location>
        <begin position="19"/>
        <end position="419"/>
    </location>
</feature>
<dbReference type="InterPro" id="IPR013818">
    <property type="entry name" value="Lipase"/>
</dbReference>
<protein>
    <submittedName>
        <fullName evidence="9">Phospholipase A1 2</fullName>
    </submittedName>
</protein>
<dbReference type="GO" id="GO:0016042">
    <property type="term" value="P:lipid catabolic process"/>
    <property type="evidence" value="ECO:0007669"/>
    <property type="project" value="TreeGrafter"/>
</dbReference>
<dbReference type="InterPro" id="IPR029058">
    <property type="entry name" value="AB_hydrolase_fold"/>
</dbReference>
<feature type="region of interest" description="Disordered" evidence="5">
    <location>
        <begin position="389"/>
        <end position="419"/>
    </location>
</feature>
<accession>A0AAJ7SDU6</accession>
<keyword evidence="8" id="KW-1185">Reference proteome</keyword>
<dbReference type="AlphaFoldDB" id="A0AAJ7SDU6"/>
<evidence type="ECO:0000256" key="6">
    <source>
        <dbReference type="SAM" id="SignalP"/>
    </source>
</evidence>
<dbReference type="Pfam" id="PF00151">
    <property type="entry name" value="Lipase"/>
    <property type="match status" value="1"/>
</dbReference>
<keyword evidence="6" id="KW-0732">Signal</keyword>
<organism evidence="8 9">
    <name type="scientific">Galendromus occidentalis</name>
    <name type="common">western predatory mite</name>
    <dbReference type="NCBI Taxonomy" id="34638"/>
    <lineage>
        <taxon>Eukaryota</taxon>
        <taxon>Metazoa</taxon>
        <taxon>Ecdysozoa</taxon>
        <taxon>Arthropoda</taxon>
        <taxon>Chelicerata</taxon>
        <taxon>Arachnida</taxon>
        <taxon>Acari</taxon>
        <taxon>Parasitiformes</taxon>
        <taxon>Mesostigmata</taxon>
        <taxon>Gamasina</taxon>
        <taxon>Phytoseioidea</taxon>
        <taxon>Phytoseiidae</taxon>
        <taxon>Typhlodrominae</taxon>
        <taxon>Galendromus</taxon>
    </lineage>
</organism>
<dbReference type="GO" id="GO:0016298">
    <property type="term" value="F:lipase activity"/>
    <property type="evidence" value="ECO:0007669"/>
    <property type="project" value="InterPro"/>
</dbReference>
<gene>
    <name evidence="9" type="primary">LOC100908406</name>
</gene>
<sequence>MQWLRFLLLGLVSRCSFATEQDEQDIMTNIACSVYDFKLRKPFIDVPLSATLKGYYQKLLDRAKGIFSHEPKKNKKDCEKCVDGLGCWTCQTFGLEGLPADELELPVSRNNLEGPSIRISPDNVDRAVESVENGTFLNIIVHGYGGSAKQEWITTLKDKILQYDKRAVITIDWQDGADSKVNYMQAVRNSQLIGRQIASLLYQLMNRTSGAIHSKRTHLIGLGLGAQMAIFFWDYFRLISDNYVISKITALDPSKAYFEDYRLHVNTSMARFVEVIHTSAGRLPWLSYGMSNPVGHVDFYMNGGSSPQPGCEFASSQGAACSSLRAALYYIEAVDRSTNCTFDSFACIGGLNQYLAGNCDEDPDYDSTITLDRTQKSIGRGVQIVETNDRSPFCKPQGLPPVRPTTSPPTSPAPMKDQL</sequence>
<dbReference type="RefSeq" id="XP_028966847.1">
    <property type="nucleotide sequence ID" value="XM_029111014.1"/>
</dbReference>
<dbReference type="Gene3D" id="3.40.50.1820">
    <property type="entry name" value="alpha/beta hydrolase"/>
    <property type="match status" value="1"/>
</dbReference>
<evidence type="ECO:0000259" key="7">
    <source>
        <dbReference type="Pfam" id="PF00151"/>
    </source>
</evidence>
<evidence type="ECO:0000256" key="3">
    <source>
        <dbReference type="ARBA" id="ARBA00022525"/>
    </source>
</evidence>
<feature type="domain" description="Lipase" evidence="7">
    <location>
        <begin position="137"/>
        <end position="359"/>
    </location>
</feature>
<keyword evidence="3" id="KW-0964">Secreted</keyword>